<dbReference type="KEGG" id="nja:NSJP_3507"/>
<dbReference type="AlphaFoldDB" id="A0A1W1I9I2"/>
<name>A0A1W1I9I2_9BACT</name>
<dbReference type="Gene3D" id="3.40.50.2300">
    <property type="match status" value="1"/>
</dbReference>
<keyword evidence="4" id="KW-1185">Reference proteome</keyword>
<proteinExistence type="predicted"/>
<dbReference type="GO" id="GO:0003677">
    <property type="term" value="F:DNA binding"/>
    <property type="evidence" value="ECO:0007669"/>
    <property type="project" value="UniProtKB-KW"/>
</dbReference>
<dbReference type="Pfam" id="PF00072">
    <property type="entry name" value="Response_reg"/>
    <property type="match status" value="1"/>
</dbReference>
<dbReference type="SMART" id="SM00448">
    <property type="entry name" value="REC"/>
    <property type="match status" value="1"/>
</dbReference>
<dbReference type="GO" id="GO:0000160">
    <property type="term" value="P:phosphorelay signal transduction system"/>
    <property type="evidence" value="ECO:0007669"/>
    <property type="project" value="InterPro"/>
</dbReference>
<organism evidence="3 4">
    <name type="scientific">Nitrospira japonica</name>
    <dbReference type="NCBI Taxonomy" id="1325564"/>
    <lineage>
        <taxon>Bacteria</taxon>
        <taxon>Pseudomonadati</taxon>
        <taxon>Nitrospirota</taxon>
        <taxon>Nitrospiria</taxon>
        <taxon>Nitrospirales</taxon>
        <taxon>Nitrospiraceae</taxon>
        <taxon>Nitrospira</taxon>
    </lineage>
</organism>
<evidence type="ECO:0000313" key="3">
    <source>
        <dbReference type="EMBL" id="SLM49674.1"/>
    </source>
</evidence>
<dbReference type="PROSITE" id="PS50110">
    <property type="entry name" value="RESPONSE_REGULATORY"/>
    <property type="match status" value="1"/>
</dbReference>
<protein>
    <submittedName>
        <fullName evidence="3">DNA-binding response regulator, CheY like</fullName>
    </submittedName>
</protein>
<dbReference type="InterPro" id="IPR052893">
    <property type="entry name" value="TCS_response_regulator"/>
</dbReference>
<evidence type="ECO:0000313" key="4">
    <source>
        <dbReference type="Proteomes" id="UP000192042"/>
    </source>
</evidence>
<dbReference type="STRING" id="1325564.NSJP_3507"/>
<dbReference type="InterPro" id="IPR001789">
    <property type="entry name" value="Sig_transdc_resp-reg_receiver"/>
</dbReference>
<accession>A0A1W1I9I2</accession>
<evidence type="ECO:0000259" key="2">
    <source>
        <dbReference type="PROSITE" id="PS50110"/>
    </source>
</evidence>
<dbReference type="InterPro" id="IPR011006">
    <property type="entry name" value="CheY-like_superfamily"/>
</dbReference>
<keyword evidence="3" id="KW-0238">DNA-binding</keyword>
<dbReference type="Proteomes" id="UP000192042">
    <property type="component" value="Chromosome I"/>
</dbReference>
<evidence type="ECO:0000256" key="1">
    <source>
        <dbReference type="PROSITE-ProRule" id="PRU00169"/>
    </source>
</evidence>
<reference evidence="3 4" key="1">
    <citation type="submission" date="2017-03" db="EMBL/GenBank/DDBJ databases">
        <authorList>
            <person name="Afonso C.L."/>
            <person name="Miller P.J."/>
            <person name="Scott M.A."/>
            <person name="Spackman E."/>
            <person name="Goraichik I."/>
            <person name="Dimitrov K.M."/>
            <person name="Suarez D.L."/>
            <person name="Swayne D.E."/>
        </authorList>
    </citation>
    <scope>NUCLEOTIDE SEQUENCE [LARGE SCALE GENOMIC DNA]</scope>
    <source>
        <strain evidence="3">Genome sequencing of Nitrospira japonica strain NJ11</strain>
    </source>
</reference>
<feature type="modified residue" description="4-aspartylphosphate" evidence="1">
    <location>
        <position position="83"/>
    </location>
</feature>
<keyword evidence="1" id="KW-0597">Phosphoprotein</keyword>
<dbReference type="SUPFAM" id="SSF52172">
    <property type="entry name" value="CheY-like"/>
    <property type="match status" value="1"/>
</dbReference>
<gene>
    <name evidence="3" type="ORF">NSJP_3507</name>
</gene>
<feature type="domain" description="Response regulatory" evidence="2">
    <location>
        <begin position="27"/>
        <end position="150"/>
    </location>
</feature>
<dbReference type="PANTHER" id="PTHR44520">
    <property type="entry name" value="RESPONSE REGULATOR RCP1-RELATED"/>
    <property type="match status" value="1"/>
</dbReference>
<sequence length="168" mass="18734">MHFHGKNHVGTNGIFPAYGCSMPPTPSLLLIDDSSGERELFREALLRTELEVMLFAEQDAEAALRFLLHRASLGVPPSVVLLDWHLRRWGGQEFLRQLRAHPSIATTPVVVLSTSDSVVDVSAAYANGANAYVVKPNTFDELVRCIHTMCRFWVSCNVSPRLVEESRC</sequence>
<dbReference type="EMBL" id="LT828648">
    <property type="protein sequence ID" value="SLM49674.1"/>
    <property type="molecule type" value="Genomic_DNA"/>
</dbReference>